<reference evidence="11 12" key="1">
    <citation type="submission" date="2020-01" db="EMBL/GenBank/DDBJ databases">
        <title>Pseudarthrobacter psychrotolerans sp. nov., isolated from antarctic soil.</title>
        <authorList>
            <person name="Shin Y."/>
            <person name="Park W."/>
        </authorList>
    </citation>
    <scope>NUCLEOTIDE SEQUENCE [LARGE SCALE GENOMIC DNA]</scope>
    <source>
        <strain evidence="11 12">YJ56</strain>
    </source>
</reference>
<dbReference type="Pfam" id="PF07690">
    <property type="entry name" value="MFS_1"/>
    <property type="match status" value="1"/>
</dbReference>
<comment type="subcellular location">
    <subcellularLocation>
        <location evidence="1">Cell membrane</location>
        <topology evidence="1">Multi-pass membrane protein</topology>
    </subcellularLocation>
</comment>
<feature type="transmembrane region" description="Helical" evidence="9">
    <location>
        <begin position="327"/>
        <end position="346"/>
    </location>
</feature>
<evidence type="ECO:0000256" key="1">
    <source>
        <dbReference type="ARBA" id="ARBA00004651"/>
    </source>
</evidence>
<protein>
    <submittedName>
        <fullName evidence="11">MFS transporter</fullName>
    </submittedName>
</protein>
<feature type="compositionally biased region" description="Polar residues" evidence="8">
    <location>
        <begin position="19"/>
        <end position="29"/>
    </location>
</feature>
<feature type="transmembrane region" description="Helical" evidence="9">
    <location>
        <begin position="176"/>
        <end position="199"/>
    </location>
</feature>
<keyword evidence="7 9" id="KW-0472">Membrane</keyword>
<keyword evidence="4 9" id="KW-0812">Transmembrane</keyword>
<feature type="compositionally biased region" description="Polar residues" evidence="8">
    <location>
        <begin position="1"/>
        <end position="11"/>
    </location>
</feature>
<keyword evidence="12" id="KW-1185">Reference proteome</keyword>
<keyword evidence="2" id="KW-0813">Transport</keyword>
<dbReference type="InterPro" id="IPR020846">
    <property type="entry name" value="MFS_dom"/>
</dbReference>
<evidence type="ECO:0000256" key="2">
    <source>
        <dbReference type="ARBA" id="ARBA00022448"/>
    </source>
</evidence>
<dbReference type="InterPro" id="IPR036259">
    <property type="entry name" value="MFS_trans_sf"/>
</dbReference>
<keyword evidence="3" id="KW-1003">Cell membrane</keyword>
<keyword evidence="5" id="KW-0769">Symport</keyword>
<dbReference type="GO" id="GO:0005886">
    <property type="term" value="C:plasma membrane"/>
    <property type="evidence" value="ECO:0007669"/>
    <property type="project" value="UniProtKB-SubCell"/>
</dbReference>
<evidence type="ECO:0000313" key="11">
    <source>
        <dbReference type="EMBL" id="QHK18504.1"/>
    </source>
</evidence>
<feature type="transmembrane region" description="Helical" evidence="9">
    <location>
        <begin position="112"/>
        <end position="130"/>
    </location>
</feature>
<dbReference type="AlphaFoldDB" id="A0A6P1NJ55"/>
<sequence>MNPSPEANPTRTVVADPEQSATDPSQGRTTPRKKTSAVRGVAAATIGNALEWFDMSIYALLAIYIGRNFFPSDNPAIEVIQAFAVFGASYLIRPLGGLILGSFADRKGLKKGLMLTIRLMVLGTALIAFMPNYDSIGVLAPIGIILARLIQGFSAGGEFGAATSYLIAQNSERRGFLGSFQFASQGLGSLTAAIFVAVLTTMLSNEDMMSWGWRIPFVFGLLVGPAGYFIRKFVDEAPIDHGPDPERHEPIRDLFRSQKVGVLIAGGALVVSTALNFIIQYMPTFGIQQLGLPKSSSFFCLVLTGIILTFGTPVVGLLSDKYGRMKIMIPAAVVIGISVIPLFLWLNAGRTFFVLASVMVILGLLKAIYFGALPSVMSDAFPARARATGLSFSYNTAVAVFGGFTPMIAAFLIEATGQNMAPGYYIAVLSCLSIVALSCGLKYRGIR</sequence>
<dbReference type="GO" id="GO:0015293">
    <property type="term" value="F:symporter activity"/>
    <property type="evidence" value="ECO:0007669"/>
    <property type="project" value="UniProtKB-KW"/>
</dbReference>
<dbReference type="PANTHER" id="PTHR43528">
    <property type="entry name" value="ALPHA-KETOGLUTARATE PERMEASE"/>
    <property type="match status" value="1"/>
</dbReference>
<dbReference type="KEGG" id="psey:GU243_00430"/>
<dbReference type="SUPFAM" id="SSF103473">
    <property type="entry name" value="MFS general substrate transporter"/>
    <property type="match status" value="1"/>
</dbReference>
<evidence type="ECO:0000256" key="6">
    <source>
        <dbReference type="ARBA" id="ARBA00022989"/>
    </source>
</evidence>
<dbReference type="InterPro" id="IPR051084">
    <property type="entry name" value="H+-coupled_symporters"/>
</dbReference>
<keyword evidence="6 9" id="KW-1133">Transmembrane helix</keyword>
<feature type="transmembrane region" description="Helical" evidence="9">
    <location>
        <begin position="260"/>
        <end position="283"/>
    </location>
</feature>
<feature type="transmembrane region" description="Helical" evidence="9">
    <location>
        <begin position="424"/>
        <end position="443"/>
    </location>
</feature>
<dbReference type="Proteomes" id="UP000464186">
    <property type="component" value="Chromosome"/>
</dbReference>
<feature type="transmembrane region" description="Helical" evidence="9">
    <location>
        <begin position="392"/>
        <end position="412"/>
    </location>
</feature>
<evidence type="ECO:0000256" key="3">
    <source>
        <dbReference type="ARBA" id="ARBA00022475"/>
    </source>
</evidence>
<dbReference type="InterPro" id="IPR011701">
    <property type="entry name" value="MFS"/>
</dbReference>
<evidence type="ECO:0000259" key="10">
    <source>
        <dbReference type="PROSITE" id="PS50850"/>
    </source>
</evidence>
<evidence type="ECO:0000256" key="7">
    <source>
        <dbReference type="ARBA" id="ARBA00023136"/>
    </source>
</evidence>
<evidence type="ECO:0000256" key="5">
    <source>
        <dbReference type="ARBA" id="ARBA00022847"/>
    </source>
</evidence>
<dbReference type="EMBL" id="CP047898">
    <property type="protein sequence ID" value="QHK18504.1"/>
    <property type="molecule type" value="Genomic_DNA"/>
</dbReference>
<feature type="transmembrane region" description="Helical" evidence="9">
    <location>
        <begin position="295"/>
        <end position="315"/>
    </location>
</feature>
<evidence type="ECO:0000256" key="8">
    <source>
        <dbReference type="SAM" id="MobiDB-lite"/>
    </source>
</evidence>
<evidence type="ECO:0000256" key="4">
    <source>
        <dbReference type="ARBA" id="ARBA00022692"/>
    </source>
</evidence>
<organism evidence="11 12">
    <name type="scientific">Pseudarthrobacter psychrotolerans</name>
    <dbReference type="NCBI Taxonomy" id="2697569"/>
    <lineage>
        <taxon>Bacteria</taxon>
        <taxon>Bacillati</taxon>
        <taxon>Actinomycetota</taxon>
        <taxon>Actinomycetes</taxon>
        <taxon>Micrococcales</taxon>
        <taxon>Micrococcaceae</taxon>
        <taxon>Pseudarthrobacter</taxon>
    </lineage>
</organism>
<feature type="transmembrane region" description="Helical" evidence="9">
    <location>
        <begin position="352"/>
        <end position="372"/>
    </location>
</feature>
<evidence type="ECO:0000256" key="9">
    <source>
        <dbReference type="SAM" id="Phobius"/>
    </source>
</evidence>
<dbReference type="PROSITE" id="PS50850">
    <property type="entry name" value="MFS"/>
    <property type="match status" value="1"/>
</dbReference>
<dbReference type="Gene3D" id="1.20.1250.20">
    <property type="entry name" value="MFS general substrate transporter like domains"/>
    <property type="match status" value="2"/>
</dbReference>
<accession>A0A6P1NJ55</accession>
<feature type="domain" description="Major facilitator superfamily (MFS) profile" evidence="10">
    <location>
        <begin position="40"/>
        <end position="447"/>
    </location>
</feature>
<evidence type="ECO:0000313" key="12">
    <source>
        <dbReference type="Proteomes" id="UP000464186"/>
    </source>
</evidence>
<proteinExistence type="predicted"/>
<feature type="transmembrane region" description="Helical" evidence="9">
    <location>
        <begin position="211"/>
        <end position="230"/>
    </location>
</feature>
<gene>
    <name evidence="11" type="ORF">GU243_00430</name>
</gene>
<name>A0A6P1NJ55_9MICC</name>
<feature type="transmembrane region" description="Helical" evidence="9">
    <location>
        <begin position="79"/>
        <end position="100"/>
    </location>
</feature>
<feature type="region of interest" description="Disordered" evidence="8">
    <location>
        <begin position="1"/>
        <end position="34"/>
    </location>
</feature>
<dbReference type="PANTHER" id="PTHR43528:SF1">
    <property type="entry name" value="ALPHA-KETOGLUTARATE PERMEASE"/>
    <property type="match status" value="1"/>
</dbReference>
<feature type="transmembrane region" description="Helical" evidence="9">
    <location>
        <begin position="41"/>
        <end position="67"/>
    </location>
</feature>